<dbReference type="GO" id="GO:0005737">
    <property type="term" value="C:cytoplasm"/>
    <property type="evidence" value="ECO:0007669"/>
    <property type="project" value="UniProtKB-SubCell"/>
</dbReference>
<evidence type="ECO:0000259" key="8">
    <source>
        <dbReference type="Pfam" id="PF01895"/>
    </source>
</evidence>
<evidence type="ECO:0000256" key="1">
    <source>
        <dbReference type="ARBA" id="ARBA00004496"/>
    </source>
</evidence>
<evidence type="ECO:0000256" key="7">
    <source>
        <dbReference type="PIRNR" id="PIRNR003107"/>
    </source>
</evidence>
<organism evidence="9 10">
    <name type="scientific">Youngiibacter fragilis 232.1</name>
    <dbReference type="NCBI Taxonomy" id="994573"/>
    <lineage>
        <taxon>Bacteria</taxon>
        <taxon>Bacillati</taxon>
        <taxon>Bacillota</taxon>
        <taxon>Clostridia</taxon>
        <taxon>Eubacteriales</taxon>
        <taxon>Clostridiaceae</taxon>
        <taxon>Youngiibacter</taxon>
    </lineage>
</organism>
<comment type="function">
    <text evidence="7">Plays a role in the regulation of phosphate uptake.</text>
</comment>
<dbReference type="EMBL" id="AXUN02000030">
    <property type="protein sequence ID" value="ETA82273.1"/>
    <property type="molecule type" value="Genomic_DNA"/>
</dbReference>
<dbReference type="STRING" id="994573.T472_0201960"/>
<proteinExistence type="inferred from homology"/>
<dbReference type="Pfam" id="PF01895">
    <property type="entry name" value="PhoU"/>
    <property type="match status" value="2"/>
</dbReference>
<comment type="subunit">
    <text evidence="3 7">Homodimer.</text>
</comment>
<keyword evidence="6 7" id="KW-0592">Phosphate transport</keyword>
<feature type="domain" description="PhoU" evidence="8">
    <location>
        <begin position="17"/>
        <end position="104"/>
    </location>
</feature>
<keyword evidence="5 7" id="KW-0963">Cytoplasm</keyword>
<evidence type="ECO:0000313" key="9">
    <source>
        <dbReference type="EMBL" id="ETA82273.1"/>
    </source>
</evidence>
<dbReference type="PATRIC" id="fig|994573.3.peg.364"/>
<dbReference type="NCBIfam" id="TIGR02135">
    <property type="entry name" value="phoU_full"/>
    <property type="match status" value="1"/>
</dbReference>
<keyword evidence="10" id="KW-1185">Reference proteome</keyword>
<dbReference type="GO" id="GO:0006817">
    <property type="term" value="P:phosphate ion transport"/>
    <property type="evidence" value="ECO:0007669"/>
    <property type="project" value="UniProtKB-KW"/>
</dbReference>
<dbReference type="Proteomes" id="UP000017747">
    <property type="component" value="Unassembled WGS sequence"/>
</dbReference>
<dbReference type="FunFam" id="1.20.58.220:FF:000004">
    <property type="entry name" value="Phosphate-specific transport system accessory protein PhoU"/>
    <property type="match status" value="1"/>
</dbReference>
<name>V7I8T4_9CLOT</name>
<accession>V7I8T4</accession>
<evidence type="ECO:0000313" key="10">
    <source>
        <dbReference type="Proteomes" id="UP000017747"/>
    </source>
</evidence>
<dbReference type="eggNOG" id="COG0704">
    <property type="taxonomic scope" value="Bacteria"/>
</dbReference>
<sequence length="217" mass="24577">MTMNSIQVSINHMNNSLLRMGFLVETQIKRSIKALVNKDMKLAEFLIGEDKEINELMRSTEDEAIKLIATQAPVASDLRYIFTVIKIVTDLERMGDHAKDIAYIAMQNEESLTDLIDDDMIELSEAVVKFIVSALDSFVAKDKNSALELAKSDDIIDEMTRKASSKLYEKATGNSELMKLAGQLQFVLRYLERNGDHATNICEWTNYIVTGQFQELN</sequence>
<evidence type="ECO:0000256" key="4">
    <source>
        <dbReference type="ARBA" id="ARBA00022448"/>
    </source>
</evidence>
<comment type="subcellular location">
    <subcellularLocation>
        <location evidence="1 7">Cytoplasm</location>
    </subcellularLocation>
</comment>
<evidence type="ECO:0000256" key="5">
    <source>
        <dbReference type="ARBA" id="ARBA00022490"/>
    </source>
</evidence>
<dbReference type="InterPro" id="IPR028366">
    <property type="entry name" value="PhoU"/>
</dbReference>
<feature type="domain" description="PhoU" evidence="8">
    <location>
        <begin position="122"/>
        <end position="205"/>
    </location>
</feature>
<comment type="similarity">
    <text evidence="2 7">Belongs to the PhoU family.</text>
</comment>
<dbReference type="GO" id="GO:0045936">
    <property type="term" value="P:negative regulation of phosphate metabolic process"/>
    <property type="evidence" value="ECO:0007669"/>
    <property type="project" value="InterPro"/>
</dbReference>
<evidence type="ECO:0000256" key="2">
    <source>
        <dbReference type="ARBA" id="ARBA00008107"/>
    </source>
</evidence>
<dbReference type="PANTHER" id="PTHR42930">
    <property type="entry name" value="PHOSPHATE-SPECIFIC TRANSPORT SYSTEM ACCESSORY PROTEIN PHOU"/>
    <property type="match status" value="1"/>
</dbReference>
<keyword evidence="4 7" id="KW-0813">Transport</keyword>
<dbReference type="AlphaFoldDB" id="V7I8T4"/>
<dbReference type="Gene3D" id="1.20.58.220">
    <property type="entry name" value="Phosphate transport system protein phou homolog 2, domain 2"/>
    <property type="match status" value="1"/>
</dbReference>
<dbReference type="InterPro" id="IPR026022">
    <property type="entry name" value="PhoU_dom"/>
</dbReference>
<comment type="caution">
    <text evidence="9">The sequence shown here is derived from an EMBL/GenBank/DDBJ whole genome shotgun (WGS) entry which is preliminary data.</text>
</comment>
<gene>
    <name evidence="9" type="ORF">T472_0201960</name>
</gene>
<protein>
    <recommendedName>
        <fullName evidence="7">Phosphate-specific transport system accessory protein PhoU</fullName>
    </recommendedName>
</protein>
<dbReference type="GO" id="GO:0030643">
    <property type="term" value="P:intracellular phosphate ion homeostasis"/>
    <property type="evidence" value="ECO:0007669"/>
    <property type="project" value="InterPro"/>
</dbReference>
<evidence type="ECO:0000256" key="3">
    <source>
        <dbReference type="ARBA" id="ARBA00011738"/>
    </source>
</evidence>
<reference evidence="9 10" key="1">
    <citation type="journal article" date="2014" name="Genome Announc.">
        <title>Genome Sequence of Youngiibacter fragilis, the Type Strain of the Genus Youngiibacter.</title>
        <authorList>
            <person name="Wawrik C.B."/>
            <person name="Callaghan A.V."/>
            <person name="Stamps B.W."/>
            <person name="Wawrik B."/>
        </authorList>
    </citation>
    <scope>NUCLEOTIDE SEQUENCE [LARGE SCALE GENOMIC DNA]</scope>
    <source>
        <strain evidence="9 10">232.1</strain>
    </source>
</reference>
<dbReference type="PANTHER" id="PTHR42930:SF3">
    <property type="entry name" value="PHOSPHATE-SPECIFIC TRANSPORT SYSTEM ACCESSORY PROTEIN PHOU"/>
    <property type="match status" value="1"/>
</dbReference>
<dbReference type="PIRSF" id="PIRSF003107">
    <property type="entry name" value="PhoU"/>
    <property type="match status" value="1"/>
</dbReference>
<dbReference type="InterPro" id="IPR038078">
    <property type="entry name" value="PhoU-like_sf"/>
</dbReference>
<evidence type="ECO:0000256" key="6">
    <source>
        <dbReference type="ARBA" id="ARBA00022592"/>
    </source>
</evidence>
<dbReference type="SUPFAM" id="SSF109755">
    <property type="entry name" value="PhoU-like"/>
    <property type="match status" value="1"/>
</dbReference>